<accession>A0A7W6ET42</accession>
<organism evidence="2 3">
    <name type="scientific">Runella defluvii</name>
    <dbReference type="NCBI Taxonomy" id="370973"/>
    <lineage>
        <taxon>Bacteria</taxon>
        <taxon>Pseudomonadati</taxon>
        <taxon>Bacteroidota</taxon>
        <taxon>Cytophagia</taxon>
        <taxon>Cytophagales</taxon>
        <taxon>Spirosomataceae</taxon>
        <taxon>Runella</taxon>
    </lineage>
</organism>
<sequence>MSVSTIRLFVTSFLIFTALSASACEVCGCANAGSYFGIMPQVGRSFVGLRYRTASFDSHLSNPMLQTREQFQSVELWGRFYPLKRIQLMAFVPYFFNHQAEVKTGVNRRLNTLGDASVVANYNLFNTFWDSTYHGNIQHSLLVGGGVKLPTGRYEYDIAGLTDVANPNFQPGTGSTDWFVTALYSMRFGPWGWNTDLTYRHNGLNPNRYRFGNRVTANTLLFYNKELKNLTLMPHAGLYTEIAEKDFNRRERVERTGGYISTANLGMDVFLQRFTVGATYQQPIAQNLAVGEIRASARLTTHITFMF</sequence>
<dbReference type="PROSITE" id="PS51257">
    <property type="entry name" value="PROKAR_LIPOPROTEIN"/>
    <property type="match status" value="1"/>
</dbReference>
<reference evidence="2 3" key="1">
    <citation type="submission" date="2020-08" db="EMBL/GenBank/DDBJ databases">
        <title>Genomic Encyclopedia of Type Strains, Phase IV (KMG-IV): sequencing the most valuable type-strain genomes for metagenomic binning, comparative biology and taxonomic classification.</title>
        <authorList>
            <person name="Goeker M."/>
        </authorList>
    </citation>
    <scope>NUCLEOTIDE SEQUENCE [LARGE SCALE GENOMIC DNA]</scope>
    <source>
        <strain evidence="2 3">DSM 17976</strain>
    </source>
</reference>
<feature type="chain" id="PRO_5031162068" description="Transporter" evidence="1">
    <location>
        <begin position="24"/>
        <end position="307"/>
    </location>
</feature>
<feature type="signal peptide" evidence="1">
    <location>
        <begin position="1"/>
        <end position="23"/>
    </location>
</feature>
<protein>
    <recommendedName>
        <fullName evidence="4">Transporter</fullName>
    </recommendedName>
</protein>
<evidence type="ECO:0008006" key="4">
    <source>
        <dbReference type="Google" id="ProtNLM"/>
    </source>
</evidence>
<dbReference type="AlphaFoldDB" id="A0A7W6ET42"/>
<evidence type="ECO:0000256" key="1">
    <source>
        <dbReference type="SAM" id="SignalP"/>
    </source>
</evidence>
<gene>
    <name evidence="2" type="ORF">FHS57_005453</name>
</gene>
<keyword evidence="3" id="KW-1185">Reference proteome</keyword>
<evidence type="ECO:0000313" key="3">
    <source>
        <dbReference type="Proteomes" id="UP000541352"/>
    </source>
</evidence>
<dbReference type="RefSeq" id="WP_229601464.1">
    <property type="nucleotide sequence ID" value="NZ_JACIBY010000017.1"/>
</dbReference>
<comment type="caution">
    <text evidence="2">The sequence shown here is derived from an EMBL/GenBank/DDBJ whole genome shotgun (WGS) entry which is preliminary data.</text>
</comment>
<dbReference type="EMBL" id="JACIBY010000017">
    <property type="protein sequence ID" value="MBB3841425.1"/>
    <property type="molecule type" value="Genomic_DNA"/>
</dbReference>
<evidence type="ECO:0000313" key="2">
    <source>
        <dbReference type="EMBL" id="MBB3841425.1"/>
    </source>
</evidence>
<dbReference type="Proteomes" id="UP000541352">
    <property type="component" value="Unassembled WGS sequence"/>
</dbReference>
<name>A0A7W6ET42_9BACT</name>
<keyword evidence="1" id="KW-0732">Signal</keyword>
<proteinExistence type="predicted"/>